<evidence type="ECO:0000313" key="3">
    <source>
        <dbReference type="EMBL" id="KAA0155214.1"/>
    </source>
</evidence>
<name>A0A5A8CRX7_CAFRO</name>
<gene>
    <name evidence="3" type="ORF">FNF29_01964</name>
</gene>
<dbReference type="AlphaFoldDB" id="A0A5A8CRX7"/>
<dbReference type="Proteomes" id="UP000323011">
    <property type="component" value="Unassembled WGS sequence"/>
</dbReference>
<reference evidence="3 4" key="1">
    <citation type="submission" date="2019-07" db="EMBL/GenBank/DDBJ databases">
        <title>Genomes of Cafeteria roenbergensis.</title>
        <authorList>
            <person name="Fischer M.G."/>
            <person name="Hackl T."/>
            <person name="Roman M."/>
        </authorList>
    </citation>
    <scope>NUCLEOTIDE SEQUENCE [LARGE SCALE GENOMIC DNA]</scope>
    <source>
        <strain evidence="3 4">BVI</strain>
    </source>
</reference>
<dbReference type="InterPro" id="IPR023393">
    <property type="entry name" value="START-like_dom_sf"/>
</dbReference>
<dbReference type="InterPro" id="IPR013538">
    <property type="entry name" value="ASHA1/2-like_C"/>
</dbReference>
<dbReference type="Pfam" id="PF08327">
    <property type="entry name" value="AHSA1"/>
    <property type="match status" value="1"/>
</dbReference>
<evidence type="ECO:0000313" key="4">
    <source>
        <dbReference type="Proteomes" id="UP000323011"/>
    </source>
</evidence>
<dbReference type="EMBL" id="VLTN01000008">
    <property type="protein sequence ID" value="KAA0155214.1"/>
    <property type="molecule type" value="Genomic_DNA"/>
</dbReference>
<dbReference type="SUPFAM" id="SSF55961">
    <property type="entry name" value="Bet v1-like"/>
    <property type="match status" value="1"/>
</dbReference>
<sequence>MAAAATGACDFSKPSAATGKEATTFSHEVTYHASCEAVYRALTDTYDLSRMMRAPATSDTKVGGEFSWMGGAISGKYTVLEKDSKIGMVWRMRDWADQVYSTVTIALEADGHGVCKLSLKQDGIPVTDKFGNGGTDRATKNGWKERILVVGLSKIIGFALREEDDE</sequence>
<keyword evidence="4" id="KW-1185">Reference proteome</keyword>
<protein>
    <recommendedName>
        <fullName evidence="2">Activator of Hsp90 ATPase homologue 1/2-like C-terminal domain-containing protein</fullName>
    </recommendedName>
</protein>
<evidence type="ECO:0000259" key="2">
    <source>
        <dbReference type="Pfam" id="PF08327"/>
    </source>
</evidence>
<proteinExistence type="inferred from homology"/>
<feature type="domain" description="Activator of Hsp90 ATPase homologue 1/2-like C-terminal" evidence="2">
    <location>
        <begin position="33"/>
        <end position="145"/>
    </location>
</feature>
<comment type="caution">
    <text evidence="3">The sequence shown here is derived from an EMBL/GenBank/DDBJ whole genome shotgun (WGS) entry which is preliminary data.</text>
</comment>
<comment type="similarity">
    <text evidence="1">Belongs to the AHA1 family.</text>
</comment>
<dbReference type="Gene3D" id="3.30.530.20">
    <property type="match status" value="1"/>
</dbReference>
<dbReference type="OMA" id="ITQTNFP"/>
<organism evidence="3 4">
    <name type="scientific">Cafeteria roenbergensis</name>
    <name type="common">Marine flagellate</name>
    <dbReference type="NCBI Taxonomy" id="33653"/>
    <lineage>
        <taxon>Eukaryota</taxon>
        <taxon>Sar</taxon>
        <taxon>Stramenopiles</taxon>
        <taxon>Bigyra</taxon>
        <taxon>Opalozoa</taxon>
        <taxon>Bicosoecida</taxon>
        <taxon>Cafeteriaceae</taxon>
        <taxon>Cafeteria</taxon>
    </lineage>
</organism>
<evidence type="ECO:0000256" key="1">
    <source>
        <dbReference type="ARBA" id="ARBA00006817"/>
    </source>
</evidence>
<accession>A0A5A8CRX7</accession>